<name>A0A0E9RB88_ANGAN</name>
<dbReference type="AlphaFoldDB" id="A0A0E9RB88"/>
<proteinExistence type="predicted"/>
<dbReference type="EMBL" id="GBXM01082959">
    <property type="protein sequence ID" value="JAH25618.1"/>
    <property type="molecule type" value="Transcribed_RNA"/>
</dbReference>
<reference evidence="1" key="2">
    <citation type="journal article" date="2015" name="Fish Shellfish Immunol.">
        <title>Early steps in the European eel (Anguilla anguilla)-Vibrio vulnificus interaction in the gills: Role of the RtxA13 toxin.</title>
        <authorList>
            <person name="Callol A."/>
            <person name="Pajuelo D."/>
            <person name="Ebbesson L."/>
            <person name="Teles M."/>
            <person name="MacKenzie S."/>
            <person name="Amaro C."/>
        </authorList>
    </citation>
    <scope>NUCLEOTIDE SEQUENCE</scope>
</reference>
<evidence type="ECO:0000313" key="1">
    <source>
        <dbReference type="EMBL" id="JAH25618.1"/>
    </source>
</evidence>
<organism evidence="1">
    <name type="scientific">Anguilla anguilla</name>
    <name type="common">European freshwater eel</name>
    <name type="synonym">Muraena anguilla</name>
    <dbReference type="NCBI Taxonomy" id="7936"/>
    <lineage>
        <taxon>Eukaryota</taxon>
        <taxon>Metazoa</taxon>
        <taxon>Chordata</taxon>
        <taxon>Craniata</taxon>
        <taxon>Vertebrata</taxon>
        <taxon>Euteleostomi</taxon>
        <taxon>Actinopterygii</taxon>
        <taxon>Neopterygii</taxon>
        <taxon>Teleostei</taxon>
        <taxon>Anguilliformes</taxon>
        <taxon>Anguillidae</taxon>
        <taxon>Anguilla</taxon>
    </lineage>
</organism>
<protein>
    <submittedName>
        <fullName evidence="1">Uncharacterized protein</fullName>
    </submittedName>
</protein>
<reference evidence="1" key="1">
    <citation type="submission" date="2014-11" db="EMBL/GenBank/DDBJ databases">
        <authorList>
            <person name="Amaro Gonzalez C."/>
        </authorList>
    </citation>
    <scope>NUCLEOTIDE SEQUENCE</scope>
</reference>
<accession>A0A0E9RB88</accession>
<sequence length="49" mass="5308">MTNNGNENSSCCMPRNENIVLCCGLFEVNATSRFPSTSPCMSLIPVVII</sequence>